<dbReference type="Pfam" id="PF01190">
    <property type="entry name" value="Pollen_Ole_e_1"/>
    <property type="match status" value="1"/>
</dbReference>
<dbReference type="PROSITE" id="PS00925">
    <property type="entry name" value="OLEEI"/>
    <property type="match status" value="1"/>
</dbReference>
<dbReference type="Proteomes" id="UP000243459">
    <property type="component" value="Chromosome 4"/>
</dbReference>
<keyword evidence="3" id="KW-0732">Signal</keyword>
<evidence type="ECO:0000256" key="2">
    <source>
        <dbReference type="ARBA" id="ARBA00023157"/>
    </source>
</evidence>
<dbReference type="PANTHER" id="PTHR31614">
    <property type="entry name" value="PROTEIN DOWNSTREAM OF FLC-RELATED"/>
    <property type="match status" value="1"/>
</dbReference>
<dbReference type="EMBL" id="CM007384">
    <property type="protein sequence ID" value="ONK73142.1"/>
    <property type="molecule type" value="Genomic_DNA"/>
</dbReference>
<dbReference type="OrthoDB" id="1896520at2759"/>
<dbReference type="PANTHER" id="PTHR31614:SF5">
    <property type="entry name" value="ALLERGEN-LIKE PROTEIN BRSN20"/>
    <property type="match status" value="1"/>
</dbReference>
<dbReference type="Gramene" id="ONK73142">
    <property type="protein sequence ID" value="ONK73142"/>
    <property type="gene ID" value="A4U43_C04F27680"/>
</dbReference>
<evidence type="ECO:0000256" key="1">
    <source>
        <dbReference type="ARBA" id="ARBA00010049"/>
    </source>
</evidence>
<evidence type="ECO:0000313" key="5">
    <source>
        <dbReference type="Proteomes" id="UP000243459"/>
    </source>
</evidence>
<keyword evidence="2" id="KW-1015">Disulfide bond</keyword>
<feature type="signal peptide" evidence="3">
    <location>
        <begin position="1"/>
        <end position="22"/>
    </location>
</feature>
<dbReference type="GO" id="GO:0005615">
    <property type="term" value="C:extracellular space"/>
    <property type="evidence" value="ECO:0007669"/>
    <property type="project" value="InterPro"/>
</dbReference>
<proteinExistence type="inferred from homology"/>
<feature type="chain" id="PRO_5024289258" evidence="3">
    <location>
        <begin position="23"/>
        <end position="159"/>
    </location>
</feature>
<protein>
    <submittedName>
        <fullName evidence="4">Uncharacterized protein</fullName>
    </submittedName>
</protein>
<comment type="similarity">
    <text evidence="1">Belongs to the Ole e I family.</text>
</comment>
<dbReference type="AlphaFoldDB" id="A0A5P1F4P5"/>
<keyword evidence="5" id="KW-1185">Reference proteome</keyword>
<sequence length="159" mass="17213">MAKLLVTLCLLSSVAVLSLVAAETFTIQGRVYCDTCRAGFETSATEYMEGAKVKVECKNYTTREVTQKASGETDASGTYNIPITHTHESETCEVALVESSRKDCDEIKPDRAMARVVLANDTGISTGIRYANSLGFLKKEPLPACGDLLQSYALSDDLD</sequence>
<evidence type="ECO:0000256" key="3">
    <source>
        <dbReference type="SAM" id="SignalP"/>
    </source>
</evidence>
<evidence type="ECO:0000313" key="4">
    <source>
        <dbReference type="EMBL" id="ONK73142.1"/>
    </source>
</evidence>
<gene>
    <name evidence="4" type="ORF">A4U43_C04F27680</name>
</gene>
<dbReference type="OMA" id="ITHTHES"/>
<reference evidence="5" key="1">
    <citation type="journal article" date="2017" name="Nat. Commun.">
        <title>The asparagus genome sheds light on the origin and evolution of a young Y chromosome.</title>
        <authorList>
            <person name="Harkess A."/>
            <person name="Zhou J."/>
            <person name="Xu C."/>
            <person name="Bowers J.E."/>
            <person name="Van der Hulst R."/>
            <person name="Ayyampalayam S."/>
            <person name="Mercati F."/>
            <person name="Riccardi P."/>
            <person name="McKain M.R."/>
            <person name="Kakrana A."/>
            <person name="Tang H."/>
            <person name="Ray J."/>
            <person name="Groenendijk J."/>
            <person name="Arikit S."/>
            <person name="Mathioni S.M."/>
            <person name="Nakano M."/>
            <person name="Shan H."/>
            <person name="Telgmann-Rauber A."/>
            <person name="Kanno A."/>
            <person name="Yue Z."/>
            <person name="Chen H."/>
            <person name="Li W."/>
            <person name="Chen Y."/>
            <person name="Xu X."/>
            <person name="Zhang Y."/>
            <person name="Luo S."/>
            <person name="Chen H."/>
            <person name="Gao J."/>
            <person name="Mao Z."/>
            <person name="Pires J.C."/>
            <person name="Luo M."/>
            <person name="Kudrna D."/>
            <person name="Wing R.A."/>
            <person name="Meyers B.C."/>
            <person name="Yi K."/>
            <person name="Kong H."/>
            <person name="Lavrijsen P."/>
            <person name="Sunseri F."/>
            <person name="Falavigna A."/>
            <person name="Ye Y."/>
            <person name="Leebens-Mack J.H."/>
            <person name="Chen G."/>
        </authorList>
    </citation>
    <scope>NUCLEOTIDE SEQUENCE [LARGE SCALE GENOMIC DNA]</scope>
    <source>
        <strain evidence="5">cv. DH0086</strain>
    </source>
</reference>
<organism evidence="4 5">
    <name type="scientific">Asparagus officinalis</name>
    <name type="common">Garden asparagus</name>
    <dbReference type="NCBI Taxonomy" id="4686"/>
    <lineage>
        <taxon>Eukaryota</taxon>
        <taxon>Viridiplantae</taxon>
        <taxon>Streptophyta</taxon>
        <taxon>Embryophyta</taxon>
        <taxon>Tracheophyta</taxon>
        <taxon>Spermatophyta</taxon>
        <taxon>Magnoliopsida</taxon>
        <taxon>Liliopsida</taxon>
        <taxon>Asparagales</taxon>
        <taxon>Asparagaceae</taxon>
        <taxon>Asparagoideae</taxon>
        <taxon>Asparagus</taxon>
    </lineage>
</organism>
<accession>A0A5P1F4P5</accession>
<dbReference type="InterPro" id="IPR006040">
    <property type="entry name" value="Allergen_Ole_e_I_CS"/>
</dbReference>
<name>A0A5P1F4P5_ASPOF</name>
<dbReference type="InterPro" id="IPR006041">
    <property type="entry name" value="Pollen_Ole_e1_allergen"/>
</dbReference>